<keyword evidence="9" id="KW-1185">Reference proteome</keyword>
<comment type="similarity">
    <text evidence="2">Belongs to the ODR-4 family.</text>
</comment>
<keyword evidence="3 7" id="KW-0812">Transmembrane</keyword>
<feature type="transmembrane region" description="Helical" evidence="7">
    <location>
        <begin position="474"/>
        <end position="494"/>
    </location>
</feature>
<gene>
    <name evidence="8" type="ORF">D9Q98_003825</name>
</gene>
<dbReference type="OrthoDB" id="515155at2759"/>
<dbReference type="GO" id="GO:0016020">
    <property type="term" value="C:membrane"/>
    <property type="evidence" value="ECO:0007669"/>
    <property type="project" value="UniProtKB-SubCell"/>
</dbReference>
<keyword evidence="5 7" id="KW-0472">Membrane</keyword>
<evidence type="ECO:0000256" key="5">
    <source>
        <dbReference type="ARBA" id="ARBA00023136"/>
    </source>
</evidence>
<evidence type="ECO:0000256" key="3">
    <source>
        <dbReference type="ARBA" id="ARBA00022692"/>
    </source>
</evidence>
<dbReference type="Pfam" id="PF14778">
    <property type="entry name" value="ODR4-like"/>
    <property type="match status" value="1"/>
</dbReference>
<organism evidence="8 9">
    <name type="scientific">Chlorella vulgaris</name>
    <name type="common">Green alga</name>
    <dbReference type="NCBI Taxonomy" id="3077"/>
    <lineage>
        <taxon>Eukaryota</taxon>
        <taxon>Viridiplantae</taxon>
        <taxon>Chlorophyta</taxon>
        <taxon>core chlorophytes</taxon>
        <taxon>Trebouxiophyceae</taxon>
        <taxon>Chlorellales</taxon>
        <taxon>Chlorellaceae</taxon>
        <taxon>Chlorella clade</taxon>
        <taxon>Chlorella</taxon>
    </lineage>
</organism>
<keyword evidence="4 7" id="KW-1133">Transmembrane helix</keyword>
<dbReference type="GO" id="GO:0008104">
    <property type="term" value="P:intracellular protein localization"/>
    <property type="evidence" value="ECO:0007669"/>
    <property type="project" value="TreeGrafter"/>
</dbReference>
<reference evidence="8" key="2">
    <citation type="submission" date="2020-11" db="EMBL/GenBank/DDBJ databases">
        <authorList>
            <person name="Cecchin M."/>
            <person name="Marcolungo L."/>
            <person name="Rossato M."/>
            <person name="Girolomoni L."/>
            <person name="Cosentino E."/>
            <person name="Cuine S."/>
            <person name="Li-Beisson Y."/>
            <person name="Delledonne M."/>
            <person name="Ballottari M."/>
        </authorList>
    </citation>
    <scope>NUCLEOTIDE SEQUENCE</scope>
    <source>
        <strain evidence="8">211/11P</strain>
        <tissue evidence="8">Whole cell</tissue>
    </source>
</reference>
<accession>A0A9D4YXT5</accession>
<evidence type="ECO:0000256" key="6">
    <source>
        <dbReference type="SAM" id="MobiDB-lite"/>
    </source>
</evidence>
<dbReference type="PANTHER" id="PTHR33966">
    <property type="entry name" value="PROTEIN ODR-4 HOMOLOG"/>
    <property type="match status" value="1"/>
</dbReference>
<evidence type="ECO:0000256" key="1">
    <source>
        <dbReference type="ARBA" id="ARBA00004370"/>
    </source>
</evidence>
<dbReference type="PANTHER" id="PTHR33966:SF1">
    <property type="entry name" value="PROTEIN ODR-4 HOMOLOG"/>
    <property type="match status" value="1"/>
</dbReference>
<protein>
    <submittedName>
        <fullName evidence="8">Uncharacterized protein</fullName>
    </submittedName>
</protein>
<proteinExistence type="inferred from homology"/>
<name>A0A9D4YXT5_CHLVU</name>
<dbReference type="InterPro" id="IPR029454">
    <property type="entry name" value="ODR-4-like"/>
</dbReference>
<dbReference type="AlphaFoldDB" id="A0A9D4YXT5"/>
<evidence type="ECO:0000256" key="7">
    <source>
        <dbReference type="SAM" id="Phobius"/>
    </source>
</evidence>
<reference evidence="8" key="1">
    <citation type="journal article" date="2019" name="Plant J.">
        <title>Chlorella vulgaris genome assembly and annotation reveals the molecular basis for metabolic acclimation to high light conditions.</title>
        <authorList>
            <person name="Cecchin M."/>
            <person name="Marcolungo L."/>
            <person name="Rossato M."/>
            <person name="Girolomoni L."/>
            <person name="Cosentino E."/>
            <person name="Cuine S."/>
            <person name="Li-Beisson Y."/>
            <person name="Delledonne M."/>
            <person name="Ballottari M."/>
        </authorList>
    </citation>
    <scope>NUCLEOTIDE SEQUENCE</scope>
    <source>
        <strain evidence="8">211/11P</strain>
    </source>
</reference>
<dbReference type="Proteomes" id="UP001055712">
    <property type="component" value="Unassembled WGS sequence"/>
</dbReference>
<evidence type="ECO:0000256" key="4">
    <source>
        <dbReference type="ARBA" id="ARBA00022989"/>
    </source>
</evidence>
<evidence type="ECO:0000313" key="8">
    <source>
        <dbReference type="EMBL" id="KAI3432265.1"/>
    </source>
</evidence>
<evidence type="ECO:0000313" key="9">
    <source>
        <dbReference type="Proteomes" id="UP001055712"/>
    </source>
</evidence>
<comment type="subcellular location">
    <subcellularLocation>
        <location evidence="1">Membrane</location>
    </subcellularLocation>
</comment>
<evidence type="ECO:0000256" key="2">
    <source>
        <dbReference type="ARBA" id="ARBA00010131"/>
    </source>
</evidence>
<sequence>MGRSVQVDATIHSYAEGCVQRRVIAEVGALVGRCAPGKDLVLQALPVPSRDGGVPLAVTASGSASKKTGKGSKPGSTLAGSLQLDEELVLEYACLLERLLPGGLDVVGFYLLCPAAAFAAAAAPLTALAAHAGRELSGRLSSLLLLHIDSVSGELSLRDGGPGAGTAALRPCELKLAKLLDQMVLLQSRYEVSMQLPVTSGRQELAAAFQAAADGAAAGAQGALGLVDGRLATEGWQLADVPAAADDGSAASTGPIAVELLLQPSSSLAMCTAGGGKAGSGLLRGRAEGGAVGQVSIQGCLDCRACLHRREAAAAAVEAVRLDVRRSLQARMDALLDAAEQQQEAAAAEAEEQQGRPHGGAAAAPLPPPPAHPLFAAAGDSSAPLLVSLPRRAFVAAAAAGGLPYCDYLFEGESTQAVLGRLQLLLPMPGLATAAVECLEQAVGRQAPSLSPSAALPLRAGSGSRGVGALPCSALVVGAGAVAVLALAVGYFSLGGQ</sequence>
<feature type="region of interest" description="Disordered" evidence="6">
    <location>
        <begin position="342"/>
        <end position="375"/>
    </location>
</feature>
<dbReference type="GO" id="GO:0012505">
    <property type="term" value="C:endomembrane system"/>
    <property type="evidence" value="ECO:0007669"/>
    <property type="project" value="TreeGrafter"/>
</dbReference>
<comment type="caution">
    <text evidence="8">The sequence shown here is derived from an EMBL/GenBank/DDBJ whole genome shotgun (WGS) entry which is preliminary data.</text>
</comment>
<dbReference type="EMBL" id="SIDB01000005">
    <property type="protein sequence ID" value="KAI3432265.1"/>
    <property type="molecule type" value="Genomic_DNA"/>
</dbReference>